<proteinExistence type="predicted"/>
<organism evidence="2 3">
    <name type="scientific">Gordonia spumicola</name>
    <dbReference type="NCBI Taxonomy" id="589161"/>
    <lineage>
        <taxon>Bacteria</taxon>
        <taxon>Bacillati</taxon>
        <taxon>Actinomycetota</taxon>
        <taxon>Actinomycetes</taxon>
        <taxon>Mycobacteriales</taxon>
        <taxon>Gordoniaceae</taxon>
        <taxon>Gordonia</taxon>
    </lineage>
</organism>
<dbReference type="AlphaFoldDB" id="A0A7I9VD95"/>
<sequence length="326" mass="33515">MNAPAPSRPTTSRRRTAAALAVFPLGVAVALTGCSSDDAPAADTGPCAAASSVDRGGVRPIPVAAADVTVLDPGTGTPTVLTPRPDTTRAQTVTLTTDSLEASIAPGSDNQQQVQKTQQNLTTPITARVVCDDPTNVEFTIGTPTTADTELTPELAAIAGSPGGVTFRPGLNPQSLRLFPNDASSSPARSALEQSFSGAFDHAVPLPTQPVGDGATWQAVRTIVSAATIRRTTTVTLQSRVGSVVTLKVDVDETPVDSVFRIPGSSQTLSIERYSMAGTGEITVDLTSMLPTGGTIVTKGARELVGDPGSAPLLQQNEYTVTWATP</sequence>
<evidence type="ECO:0000256" key="1">
    <source>
        <dbReference type="SAM" id="SignalP"/>
    </source>
</evidence>
<accession>A0A7I9VD95</accession>
<evidence type="ECO:0000313" key="2">
    <source>
        <dbReference type="EMBL" id="GEE03319.1"/>
    </source>
</evidence>
<gene>
    <name evidence="2" type="ORF">nbrc107696_37650</name>
</gene>
<dbReference type="EMBL" id="BJOV01000005">
    <property type="protein sequence ID" value="GEE03319.1"/>
    <property type="molecule type" value="Genomic_DNA"/>
</dbReference>
<name>A0A7I9VD95_9ACTN</name>
<dbReference type="Proteomes" id="UP000444960">
    <property type="component" value="Unassembled WGS sequence"/>
</dbReference>
<reference evidence="3" key="1">
    <citation type="submission" date="2019-06" db="EMBL/GenBank/DDBJ databases">
        <title>Gordonia isolated from sludge of a wastewater treatment plant.</title>
        <authorList>
            <person name="Tamura T."/>
            <person name="Aoyama K."/>
            <person name="Kang Y."/>
            <person name="Saito S."/>
            <person name="Akiyama N."/>
            <person name="Yazawa K."/>
            <person name="Gonoi T."/>
            <person name="Mikami Y."/>
        </authorList>
    </citation>
    <scope>NUCLEOTIDE SEQUENCE [LARGE SCALE GENOMIC DNA]</scope>
    <source>
        <strain evidence="3">NBRC 107696</strain>
    </source>
</reference>
<keyword evidence="3" id="KW-1185">Reference proteome</keyword>
<evidence type="ECO:0000313" key="3">
    <source>
        <dbReference type="Proteomes" id="UP000444960"/>
    </source>
</evidence>
<evidence type="ECO:0008006" key="4">
    <source>
        <dbReference type="Google" id="ProtNLM"/>
    </source>
</evidence>
<comment type="caution">
    <text evidence="2">The sequence shown here is derived from an EMBL/GenBank/DDBJ whole genome shotgun (WGS) entry which is preliminary data.</text>
</comment>
<feature type="signal peptide" evidence="1">
    <location>
        <begin position="1"/>
        <end position="30"/>
    </location>
</feature>
<feature type="chain" id="PRO_5038381316" description="Lipoprotein" evidence="1">
    <location>
        <begin position="31"/>
        <end position="326"/>
    </location>
</feature>
<protein>
    <recommendedName>
        <fullName evidence="4">Lipoprotein</fullName>
    </recommendedName>
</protein>
<keyword evidence="1" id="KW-0732">Signal</keyword>